<feature type="transmembrane region" description="Helical" evidence="7">
    <location>
        <begin position="12"/>
        <end position="36"/>
    </location>
</feature>
<accession>A0A9W6R6J2</accession>
<dbReference type="Proteomes" id="UP001165136">
    <property type="component" value="Unassembled WGS sequence"/>
</dbReference>
<evidence type="ECO:0000256" key="2">
    <source>
        <dbReference type="ARBA" id="ARBA00022448"/>
    </source>
</evidence>
<dbReference type="PANTHER" id="PTHR43744:SF3">
    <property type="entry name" value="LACTOSE TRANSPORT SYSTEM PERMEASE PROTEIN LACG"/>
    <property type="match status" value="1"/>
</dbReference>
<keyword evidence="10" id="KW-1185">Reference proteome</keyword>
<dbReference type="AlphaFoldDB" id="A0A9W6R6J2"/>
<evidence type="ECO:0000256" key="6">
    <source>
        <dbReference type="ARBA" id="ARBA00023136"/>
    </source>
</evidence>
<feature type="transmembrane region" description="Helical" evidence="7">
    <location>
        <begin position="136"/>
        <end position="158"/>
    </location>
</feature>
<name>A0A9W6R6J2_9PSEU</name>
<sequence>MSRPLPSRTRILFYLLLSAVSLVFVVPFLILLSTAVKPLSQPIFSFPPQLVPLPPVLDWFIEAWTQISFPRYLWNSILLELLTVPAYLLISALAAYPLARLQFRGKRLVFGLIVSTMFLPGEVMLVPRFLVVSQLGMVDTFAGVVLPGLMSAFGVFLLRQAFEQIPRELFEAGRIDGCNQWQVFWRIALPQVKPTMATLAIFAFISVWNNFIWPLVVLKTDTNYPLALGLAYLAGVFGDDQRSLAAGTVMALVPVVAFFIAMQRHFIEGMKGSVKG</sequence>
<feature type="transmembrane region" description="Helical" evidence="7">
    <location>
        <begin position="196"/>
        <end position="216"/>
    </location>
</feature>
<dbReference type="SUPFAM" id="SSF161098">
    <property type="entry name" value="MetI-like"/>
    <property type="match status" value="1"/>
</dbReference>
<dbReference type="CDD" id="cd06261">
    <property type="entry name" value="TM_PBP2"/>
    <property type="match status" value="1"/>
</dbReference>
<evidence type="ECO:0000256" key="1">
    <source>
        <dbReference type="ARBA" id="ARBA00004651"/>
    </source>
</evidence>
<comment type="caution">
    <text evidence="9">The sequence shown here is derived from an EMBL/GenBank/DDBJ whole genome shotgun (WGS) entry which is preliminary data.</text>
</comment>
<keyword evidence="6 7" id="KW-0472">Membrane</keyword>
<dbReference type="PANTHER" id="PTHR43744">
    <property type="entry name" value="ABC TRANSPORTER PERMEASE PROTEIN MG189-RELATED-RELATED"/>
    <property type="match status" value="1"/>
</dbReference>
<dbReference type="InterPro" id="IPR000515">
    <property type="entry name" value="MetI-like"/>
</dbReference>
<reference evidence="9" key="1">
    <citation type="submission" date="2023-03" db="EMBL/GenBank/DDBJ databases">
        <title>Amycolatopsis taiwanensis NBRC 103393.</title>
        <authorList>
            <person name="Ichikawa N."/>
            <person name="Sato H."/>
            <person name="Tonouchi N."/>
        </authorList>
    </citation>
    <scope>NUCLEOTIDE SEQUENCE</scope>
    <source>
        <strain evidence="9">NBRC 103393</strain>
    </source>
</reference>
<comment type="subcellular location">
    <subcellularLocation>
        <location evidence="1 7">Cell membrane</location>
        <topology evidence="1 7">Multi-pass membrane protein</topology>
    </subcellularLocation>
</comment>
<keyword evidence="4 7" id="KW-0812">Transmembrane</keyword>
<protein>
    <submittedName>
        <fullName evidence="9">Lactose ABC transporter permease</fullName>
    </submittedName>
</protein>
<evidence type="ECO:0000256" key="3">
    <source>
        <dbReference type="ARBA" id="ARBA00022475"/>
    </source>
</evidence>
<dbReference type="InterPro" id="IPR035906">
    <property type="entry name" value="MetI-like_sf"/>
</dbReference>
<proteinExistence type="inferred from homology"/>
<evidence type="ECO:0000313" key="9">
    <source>
        <dbReference type="EMBL" id="GLY70339.1"/>
    </source>
</evidence>
<keyword evidence="2 7" id="KW-0813">Transport</keyword>
<dbReference type="RefSeq" id="WP_285489554.1">
    <property type="nucleotide sequence ID" value="NZ_BSTI01000022.1"/>
</dbReference>
<feature type="transmembrane region" description="Helical" evidence="7">
    <location>
        <begin position="72"/>
        <end position="96"/>
    </location>
</feature>
<evidence type="ECO:0000313" key="10">
    <source>
        <dbReference type="Proteomes" id="UP001165136"/>
    </source>
</evidence>
<comment type="similarity">
    <text evidence="7">Belongs to the binding-protein-dependent transport system permease family.</text>
</comment>
<organism evidence="9 10">
    <name type="scientific">Amycolatopsis taiwanensis</name>
    <dbReference type="NCBI Taxonomy" id="342230"/>
    <lineage>
        <taxon>Bacteria</taxon>
        <taxon>Bacillati</taxon>
        <taxon>Actinomycetota</taxon>
        <taxon>Actinomycetes</taxon>
        <taxon>Pseudonocardiales</taxon>
        <taxon>Pseudonocardiaceae</taxon>
        <taxon>Amycolatopsis</taxon>
    </lineage>
</organism>
<dbReference type="Pfam" id="PF00528">
    <property type="entry name" value="BPD_transp_1"/>
    <property type="match status" value="1"/>
</dbReference>
<dbReference type="PROSITE" id="PS50928">
    <property type="entry name" value="ABC_TM1"/>
    <property type="match status" value="1"/>
</dbReference>
<evidence type="ECO:0000259" key="8">
    <source>
        <dbReference type="PROSITE" id="PS50928"/>
    </source>
</evidence>
<feature type="transmembrane region" description="Helical" evidence="7">
    <location>
        <begin position="108"/>
        <end position="130"/>
    </location>
</feature>
<keyword evidence="5 7" id="KW-1133">Transmembrane helix</keyword>
<dbReference type="EMBL" id="BSTI01000022">
    <property type="protein sequence ID" value="GLY70339.1"/>
    <property type="molecule type" value="Genomic_DNA"/>
</dbReference>
<dbReference type="Gene3D" id="1.10.3720.10">
    <property type="entry name" value="MetI-like"/>
    <property type="match status" value="1"/>
</dbReference>
<feature type="transmembrane region" description="Helical" evidence="7">
    <location>
        <begin position="243"/>
        <end position="262"/>
    </location>
</feature>
<gene>
    <name evidence="9" type="ORF">Atai01_69580</name>
</gene>
<evidence type="ECO:0000256" key="4">
    <source>
        <dbReference type="ARBA" id="ARBA00022692"/>
    </source>
</evidence>
<evidence type="ECO:0000256" key="5">
    <source>
        <dbReference type="ARBA" id="ARBA00022989"/>
    </source>
</evidence>
<feature type="domain" description="ABC transmembrane type-1" evidence="8">
    <location>
        <begin position="73"/>
        <end position="261"/>
    </location>
</feature>
<evidence type="ECO:0000256" key="7">
    <source>
        <dbReference type="RuleBase" id="RU363032"/>
    </source>
</evidence>
<keyword evidence="3" id="KW-1003">Cell membrane</keyword>
<dbReference type="GO" id="GO:0055085">
    <property type="term" value="P:transmembrane transport"/>
    <property type="evidence" value="ECO:0007669"/>
    <property type="project" value="InterPro"/>
</dbReference>
<dbReference type="GO" id="GO:0005886">
    <property type="term" value="C:plasma membrane"/>
    <property type="evidence" value="ECO:0007669"/>
    <property type="project" value="UniProtKB-SubCell"/>
</dbReference>